<dbReference type="EMBL" id="KB446572">
    <property type="protein sequence ID" value="EME76973.1"/>
    <property type="molecule type" value="Genomic_DNA"/>
</dbReference>
<keyword evidence="2" id="KW-1185">Reference proteome</keyword>
<dbReference type="VEuPathDB" id="FungiDB:MYCFIDRAFT_180458"/>
<gene>
    <name evidence="1" type="ORF">MYCFIDRAFT_180458</name>
</gene>
<dbReference type="HOGENOM" id="CLU_934227_0_0_1"/>
<dbReference type="Proteomes" id="UP000016932">
    <property type="component" value="Unassembled WGS sequence"/>
</dbReference>
<accession>M3AIE0</accession>
<dbReference type="KEGG" id="pfj:MYCFIDRAFT_180458"/>
<protein>
    <submittedName>
        <fullName evidence="1">Uncharacterized protein</fullName>
    </submittedName>
</protein>
<dbReference type="AlphaFoldDB" id="M3AIE0"/>
<evidence type="ECO:0000313" key="2">
    <source>
        <dbReference type="Proteomes" id="UP000016932"/>
    </source>
</evidence>
<sequence>MRPPISSSIVPSHKFVTASYADGSHSAKADMPPISSSIVPSVAHTFVIASHADGSQVARGVSASAREFQDAANAGKDASGTHAAIFALPRSTSEASNRQELIKVSRRAVSCTRVTLAAMIPSIEWDVNYAFGDVPTKIDRLLDALDQGTLTISSPYIGRGIWMAERHTYPSAAVTATESNNAAFTTHTIPTVENATGSGAVGLRINRSATGSSSGLLSTFPRMYSSAAERLKMVPAEAKNTVASLADNEGLYSSQSERLQNFKFGPFMLDLDTIYSGKPEMHIPFRRPDRHNARSQEH</sequence>
<reference evidence="1 2" key="1">
    <citation type="journal article" date="2012" name="PLoS Pathog.">
        <title>Diverse lifestyles and strategies of plant pathogenesis encoded in the genomes of eighteen Dothideomycetes fungi.</title>
        <authorList>
            <person name="Ohm R.A."/>
            <person name="Feau N."/>
            <person name="Henrissat B."/>
            <person name="Schoch C.L."/>
            <person name="Horwitz B.A."/>
            <person name="Barry K.W."/>
            <person name="Condon B.J."/>
            <person name="Copeland A.C."/>
            <person name="Dhillon B."/>
            <person name="Glaser F."/>
            <person name="Hesse C.N."/>
            <person name="Kosti I."/>
            <person name="LaButti K."/>
            <person name="Lindquist E.A."/>
            <person name="Lucas S."/>
            <person name="Salamov A.A."/>
            <person name="Bradshaw R.E."/>
            <person name="Ciuffetti L."/>
            <person name="Hamelin R.C."/>
            <person name="Kema G.H.J."/>
            <person name="Lawrence C."/>
            <person name="Scott J.A."/>
            <person name="Spatafora J.W."/>
            <person name="Turgeon B.G."/>
            <person name="de Wit P.J.G.M."/>
            <person name="Zhong S."/>
            <person name="Goodwin S.B."/>
            <person name="Grigoriev I.V."/>
        </authorList>
    </citation>
    <scope>NUCLEOTIDE SEQUENCE [LARGE SCALE GENOMIC DNA]</scope>
    <source>
        <strain evidence="1 2">CIRAD86</strain>
    </source>
</reference>
<organism evidence="1 2">
    <name type="scientific">Pseudocercospora fijiensis (strain CIRAD86)</name>
    <name type="common">Black leaf streak disease fungus</name>
    <name type="synonym">Mycosphaerella fijiensis</name>
    <dbReference type="NCBI Taxonomy" id="383855"/>
    <lineage>
        <taxon>Eukaryota</taxon>
        <taxon>Fungi</taxon>
        <taxon>Dikarya</taxon>
        <taxon>Ascomycota</taxon>
        <taxon>Pezizomycotina</taxon>
        <taxon>Dothideomycetes</taxon>
        <taxon>Dothideomycetidae</taxon>
        <taxon>Mycosphaerellales</taxon>
        <taxon>Mycosphaerellaceae</taxon>
        <taxon>Pseudocercospora</taxon>
    </lineage>
</organism>
<evidence type="ECO:0000313" key="1">
    <source>
        <dbReference type="EMBL" id="EME76973.1"/>
    </source>
</evidence>
<dbReference type="RefSeq" id="XP_007932412.1">
    <property type="nucleotide sequence ID" value="XM_007934221.1"/>
</dbReference>
<proteinExistence type="predicted"/>
<dbReference type="GeneID" id="19334405"/>
<name>M3AIE0_PSEFD</name>